<keyword evidence="2" id="KW-0548">Nucleotidyltransferase</keyword>
<organism evidence="2 3">
    <name type="scientific">Giardia intestinalis</name>
    <name type="common">Giardia lamblia</name>
    <dbReference type="NCBI Taxonomy" id="5741"/>
    <lineage>
        <taxon>Eukaryota</taxon>
        <taxon>Metamonada</taxon>
        <taxon>Diplomonadida</taxon>
        <taxon>Hexamitidae</taxon>
        <taxon>Giardiinae</taxon>
        <taxon>Giardia</taxon>
    </lineage>
</organism>
<evidence type="ECO:0000313" key="3">
    <source>
        <dbReference type="Proteomes" id="UP000018320"/>
    </source>
</evidence>
<evidence type="ECO:0000256" key="1">
    <source>
        <dbReference type="SAM" id="MobiDB-lite"/>
    </source>
</evidence>
<name>V6TLQ3_GIAIN</name>
<feature type="region of interest" description="Disordered" evidence="1">
    <location>
        <begin position="48"/>
        <end position="106"/>
    </location>
</feature>
<comment type="caution">
    <text evidence="2">The sequence shown here is derived from an EMBL/GenBank/DDBJ whole genome shotgun (WGS) entry which is preliminary data.</text>
</comment>
<sequence length="127" mass="14094">MRALYGTAWPFLKNETGRPQSMDDHDALHNTVPRSCVETFLQLRHAAPLDSVPRGPAHASTLRGTEPAHQELKEMPRSLPMPTIVTRQGSHRSDRPGEATWLDGQHWVRSSEGQEASFLVGFKSGSP</sequence>
<reference evidence="2 3" key="2">
    <citation type="journal article" date="2013" name="Genome Biol. Evol.">
        <title>Genome sequencing of Giardia lamblia genotypes A2 and B isolates (DH and GS) and comparative analysis with the genomes of genotypes A1 and E (WB and Pig).</title>
        <authorList>
            <person name="Adam R.D."/>
            <person name="Dahlstrom E.W."/>
            <person name="Martens C.A."/>
            <person name="Bruno D.P."/>
            <person name="Barbian K.D."/>
            <person name="Ricklefs S.M."/>
            <person name="Hernandez M.M."/>
            <person name="Narla N.P."/>
            <person name="Patel R.B."/>
            <person name="Porcella S.F."/>
            <person name="Nash T.E."/>
        </authorList>
    </citation>
    <scope>NUCLEOTIDE SEQUENCE [LARGE SCALE GENOMIC DNA]</scope>
    <source>
        <strain evidence="2 3">DH</strain>
    </source>
</reference>
<evidence type="ECO:0000313" key="2">
    <source>
        <dbReference type="EMBL" id="ESU39584.1"/>
    </source>
</evidence>
<keyword evidence="2" id="KW-0695">RNA-directed DNA polymerase</keyword>
<protein>
    <submittedName>
        <fullName evidence="2">Reverse transcriptase</fullName>
    </submittedName>
</protein>
<dbReference type="GO" id="GO:0003964">
    <property type="term" value="F:RNA-directed DNA polymerase activity"/>
    <property type="evidence" value="ECO:0007669"/>
    <property type="project" value="UniProtKB-KW"/>
</dbReference>
<dbReference type="EMBL" id="AHGT01000002">
    <property type="protein sequence ID" value="ESU39584.1"/>
    <property type="molecule type" value="Genomic_DNA"/>
</dbReference>
<gene>
    <name evidence="2" type="ORF">DHA2_151165</name>
</gene>
<keyword evidence="2" id="KW-0808">Transferase</keyword>
<dbReference type="VEuPathDB" id="GiardiaDB:DHA2_151165"/>
<proteinExistence type="predicted"/>
<feature type="compositionally biased region" description="Basic and acidic residues" evidence="1">
    <location>
        <begin position="66"/>
        <end position="76"/>
    </location>
</feature>
<accession>V6TLQ3</accession>
<dbReference type="AlphaFoldDB" id="V6TLQ3"/>
<dbReference type="VEuPathDB" id="GiardiaDB:GL50803_0060085"/>
<dbReference type="Proteomes" id="UP000018320">
    <property type="component" value="Unassembled WGS sequence"/>
</dbReference>
<reference evidence="3" key="1">
    <citation type="submission" date="2012-02" db="EMBL/GenBank/DDBJ databases">
        <title>Genome sequencing of Giardia lamblia Genotypes A2 and B isolates (DH and GS) and comparative analysis with the genomes of Genotypes A1 and E (WB and Pig).</title>
        <authorList>
            <person name="Adam R."/>
            <person name="Dahlstrom E."/>
            <person name="Martens C."/>
            <person name="Bruno D."/>
            <person name="Barbian K."/>
            <person name="Porcella S.F."/>
            <person name="Nash T."/>
        </authorList>
    </citation>
    <scope>NUCLEOTIDE SEQUENCE</scope>
    <source>
        <strain evidence="3">DH</strain>
    </source>
</reference>